<evidence type="ECO:0000313" key="2">
    <source>
        <dbReference type="Proteomes" id="UP000314294"/>
    </source>
</evidence>
<dbReference type="AlphaFoldDB" id="A0A4Z2GQL5"/>
<proteinExistence type="predicted"/>
<accession>A0A4Z2GQL5</accession>
<reference evidence="1 2" key="1">
    <citation type="submission" date="2019-03" db="EMBL/GenBank/DDBJ databases">
        <title>First draft genome of Liparis tanakae, snailfish: a comprehensive survey of snailfish specific genes.</title>
        <authorList>
            <person name="Kim W."/>
            <person name="Song I."/>
            <person name="Jeong J.-H."/>
            <person name="Kim D."/>
            <person name="Kim S."/>
            <person name="Ryu S."/>
            <person name="Song J.Y."/>
            <person name="Lee S.K."/>
        </authorList>
    </citation>
    <scope>NUCLEOTIDE SEQUENCE [LARGE SCALE GENOMIC DNA]</scope>
    <source>
        <tissue evidence="1">Muscle</tissue>
    </source>
</reference>
<sequence>MASDEAGSCLTDAQQYEEASSDLCWISAGAKEAVCMRCLSRSTARPAACSSETQRQTSQHSSTEAVFSTRSGASGFSYSESIPALHVPLLADIQRSVHKHLKERQPCCLMDLPGIKAILIHNNEMHRRDEAGDADQPSISKKPSHLSNAPNVLFTVLWAEA</sequence>
<protein>
    <submittedName>
        <fullName evidence="1">Uncharacterized protein</fullName>
    </submittedName>
</protein>
<evidence type="ECO:0000313" key="1">
    <source>
        <dbReference type="EMBL" id="TNN55063.1"/>
    </source>
</evidence>
<comment type="caution">
    <text evidence="1">The sequence shown here is derived from an EMBL/GenBank/DDBJ whole genome shotgun (WGS) entry which is preliminary data.</text>
</comment>
<gene>
    <name evidence="1" type="ORF">EYF80_034719</name>
</gene>
<dbReference type="EMBL" id="SRLO01000467">
    <property type="protein sequence ID" value="TNN55063.1"/>
    <property type="molecule type" value="Genomic_DNA"/>
</dbReference>
<dbReference type="Proteomes" id="UP000314294">
    <property type="component" value="Unassembled WGS sequence"/>
</dbReference>
<name>A0A4Z2GQL5_9TELE</name>
<organism evidence="1 2">
    <name type="scientific">Liparis tanakae</name>
    <name type="common">Tanaka's snailfish</name>
    <dbReference type="NCBI Taxonomy" id="230148"/>
    <lineage>
        <taxon>Eukaryota</taxon>
        <taxon>Metazoa</taxon>
        <taxon>Chordata</taxon>
        <taxon>Craniata</taxon>
        <taxon>Vertebrata</taxon>
        <taxon>Euteleostomi</taxon>
        <taxon>Actinopterygii</taxon>
        <taxon>Neopterygii</taxon>
        <taxon>Teleostei</taxon>
        <taxon>Neoteleostei</taxon>
        <taxon>Acanthomorphata</taxon>
        <taxon>Eupercaria</taxon>
        <taxon>Perciformes</taxon>
        <taxon>Cottioidei</taxon>
        <taxon>Cottales</taxon>
        <taxon>Liparidae</taxon>
        <taxon>Liparis</taxon>
    </lineage>
</organism>
<keyword evidence="2" id="KW-1185">Reference proteome</keyword>